<proteinExistence type="predicted"/>
<dbReference type="Proteomes" id="UP000182491">
    <property type="component" value="Unassembled WGS sequence"/>
</dbReference>
<feature type="transmembrane region" description="Helical" evidence="2">
    <location>
        <begin position="36"/>
        <end position="55"/>
    </location>
</feature>
<dbReference type="Gene3D" id="3.60.10.10">
    <property type="entry name" value="Endonuclease/exonuclease/phosphatase"/>
    <property type="match status" value="1"/>
</dbReference>
<keyword evidence="4" id="KW-0269">Exonuclease</keyword>
<name>A0A1I7JE23_9BACT</name>
<feature type="compositionally biased region" description="Basic and acidic residues" evidence="1">
    <location>
        <begin position="347"/>
        <end position="367"/>
    </location>
</feature>
<dbReference type="InterPro" id="IPR005135">
    <property type="entry name" value="Endo/exonuclease/phosphatase"/>
</dbReference>
<dbReference type="SUPFAM" id="SSF56219">
    <property type="entry name" value="DNase I-like"/>
    <property type="match status" value="1"/>
</dbReference>
<evidence type="ECO:0000313" key="5">
    <source>
        <dbReference type="Proteomes" id="UP000182491"/>
    </source>
</evidence>
<dbReference type="OrthoDB" id="9796594at2"/>
<keyword evidence="4" id="KW-0378">Hydrolase</keyword>
<keyword evidence="4" id="KW-0255">Endonuclease</keyword>
<gene>
    <name evidence="4" type="ORF">SAMN04487941_2766</name>
</gene>
<dbReference type="RefSeq" id="WP_068838248.1">
    <property type="nucleotide sequence ID" value="NZ_BMXC01000003.1"/>
</dbReference>
<dbReference type="GO" id="GO:0004527">
    <property type="term" value="F:exonuclease activity"/>
    <property type="evidence" value="ECO:0007669"/>
    <property type="project" value="UniProtKB-KW"/>
</dbReference>
<evidence type="ECO:0000256" key="2">
    <source>
        <dbReference type="SAM" id="Phobius"/>
    </source>
</evidence>
<dbReference type="STRING" id="388950.GCA_001611675_02299"/>
<keyword evidence="2" id="KW-1133">Transmembrane helix</keyword>
<organism evidence="4 5">
    <name type="scientific">Pontibacter akesuensis</name>
    <dbReference type="NCBI Taxonomy" id="388950"/>
    <lineage>
        <taxon>Bacteria</taxon>
        <taxon>Pseudomonadati</taxon>
        <taxon>Bacteroidota</taxon>
        <taxon>Cytophagia</taxon>
        <taxon>Cytophagales</taxon>
        <taxon>Hymenobacteraceae</taxon>
        <taxon>Pontibacter</taxon>
    </lineage>
</organism>
<accession>A0A1I7JE23</accession>
<keyword evidence="4" id="KW-0540">Nuclease</keyword>
<feature type="domain" description="Endonuclease/exonuclease/phosphatase" evidence="3">
    <location>
        <begin position="107"/>
        <end position="310"/>
    </location>
</feature>
<keyword evidence="2" id="KW-0812">Transmembrane</keyword>
<evidence type="ECO:0000259" key="3">
    <source>
        <dbReference type="Pfam" id="PF03372"/>
    </source>
</evidence>
<dbReference type="Pfam" id="PF03372">
    <property type="entry name" value="Exo_endo_phos"/>
    <property type="match status" value="1"/>
</dbReference>
<feature type="compositionally biased region" description="Basic and acidic residues" evidence="1">
    <location>
        <begin position="323"/>
        <end position="337"/>
    </location>
</feature>
<dbReference type="EMBL" id="FPCA01000003">
    <property type="protein sequence ID" value="SFU83414.1"/>
    <property type="molecule type" value="Genomic_DNA"/>
</dbReference>
<feature type="region of interest" description="Disordered" evidence="1">
    <location>
        <begin position="323"/>
        <end position="367"/>
    </location>
</feature>
<evidence type="ECO:0000256" key="1">
    <source>
        <dbReference type="SAM" id="MobiDB-lite"/>
    </source>
</evidence>
<keyword evidence="2" id="KW-0472">Membrane</keyword>
<sequence length="367" mass="42876">MKSALLILGCLFTLFSFLPLIRTPLWWIRVLDFPRLHVAVILAVILVLYTTMYGVEGTWETLMVAAWVLGILNEIRYVYNFTPLAKVEALRTEVAKPTNAFTMMMANVRMVNKDYQKFLDVVLEEDPDMLVMNEPDQAWHDSVCQEMDKRYPYSIKKPLDNTYGMLFWSKFKLHNSEIRFNVEDDIPSFYTVVELPSGKKFDLFTVHPQPPRLMLNTETREAELLIVAKESKKTPYPSVVAGDLNDVAWSNTTKLFKEVSGMLDPRVGRGFYNTYNAHIPVFRYPLDHVFYDPAFRLVSLRRLRKFGSDHFPMTITLNYEPQHEAEQEHPHADLEDKMEAEELIQEGLEKGEERNREKQEERIEPKN</sequence>
<keyword evidence="5" id="KW-1185">Reference proteome</keyword>
<protein>
    <submittedName>
        <fullName evidence="4">Uncharacterized conserved protein YafD, endonuclease/exonuclease/phosphatase (EEP) superfamily</fullName>
    </submittedName>
</protein>
<dbReference type="AlphaFoldDB" id="A0A1I7JE23"/>
<reference evidence="5" key="1">
    <citation type="submission" date="2016-10" db="EMBL/GenBank/DDBJ databases">
        <authorList>
            <person name="Varghese N."/>
        </authorList>
    </citation>
    <scope>NUCLEOTIDE SEQUENCE [LARGE SCALE GENOMIC DNA]</scope>
    <source>
        <strain evidence="5">DSM 18820</strain>
    </source>
</reference>
<dbReference type="InterPro" id="IPR036691">
    <property type="entry name" value="Endo/exonu/phosph_ase_sf"/>
</dbReference>
<evidence type="ECO:0000313" key="4">
    <source>
        <dbReference type="EMBL" id="SFU83414.1"/>
    </source>
</evidence>
<dbReference type="GO" id="GO:0004519">
    <property type="term" value="F:endonuclease activity"/>
    <property type="evidence" value="ECO:0007669"/>
    <property type="project" value="UniProtKB-KW"/>
</dbReference>